<dbReference type="EMBL" id="MHCC01000004">
    <property type="protein sequence ID" value="OGY14018.1"/>
    <property type="molecule type" value="Genomic_DNA"/>
</dbReference>
<organism evidence="1 2">
    <name type="scientific">Candidatus Blackburnbacteria bacterium RIFCSPLOWO2_01_FULL_40_20</name>
    <dbReference type="NCBI Taxonomy" id="1797519"/>
    <lineage>
        <taxon>Bacteria</taxon>
        <taxon>Candidatus Blackburniibacteriota</taxon>
    </lineage>
</organism>
<accession>A0A1G1VF32</accession>
<dbReference type="AlphaFoldDB" id="A0A1G1VF32"/>
<sequence length="166" mass="17538">MKISKVSKGMSLFELLIIIALFLVVTSIAGQGLFVTIKGSSKSKTTTKVKQDANYVVSILERSVHSASAFVTSTNSSISFRDEVGNPVSFSCIVASSGLNGAITQNTTSLISSSSKVDICTVSCQPAGGFQTCSLNLTLSQTGDDTGLRAEEKARISITTQVRFRN</sequence>
<proteinExistence type="predicted"/>
<evidence type="ECO:0000313" key="1">
    <source>
        <dbReference type="EMBL" id="OGY14018.1"/>
    </source>
</evidence>
<evidence type="ECO:0008006" key="3">
    <source>
        <dbReference type="Google" id="ProtNLM"/>
    </source>
</evidence>
<dbReference type="Proteomes" id="UP000178659">
    <property type="component" value="Unassembled WGS sequence"/>
</dbReference>
<reference evidence="1 2" key="1">
    <citation type="journal article" date="2016" name="Nat. Commun.">
        <title>Thousands of microbial genomes shed light on interconnected biogeochemical processes in an aquifer system.</title>
        <authorList>
            <person name="Anantharaman K."/>
            <person name="Brown C.T."/>
            <person name="Hug L.A."/>
            <person name="Sharon I."/>
            <person name="Castelle C.J."/>
            <person name="Probst A.J."/>
            <person name="Thomas B.C."/>
            <person name="Singh A."/>
            <person name="Wilkins M.J."/>
            <person name="Karaoz U."/>
            <person name="Brodie E.L."/>
            <person name="Williams K.H."/>
            <person name="Hubbard S.S."/>
            <person name="Banfield J.F."/>
        </authorList>
    </citation>
    <scope>NUCLEOTIDE SEQUENCE [LARGE SCALE GENOMIC DNA]</scope>
</reference>
<comment type="caution">
    <text evidence="1">The sequence shown here is derived from an EMBL/GenBank/DDBJ whole genome shotgun (WGS) entry which is preliminary data.</text>
</comment>
<protein>
    <recommendedName>
        <fullName evidence="3">Prepilin-type N-terminal cleavage/methylation domain-containing protein</fullName>
    </recommendedName>
</protein>
<gene>
    <name evidence="1" type="ORF">A3A77_03415</name>
</gene>
<name>A0A1G1VF32_9BACT</name>
<evidence type="ECO:0000313" key="2">
    <source>
        <dbReference type="Proteomes" id="UP000178659"/>
    </source>
</evidence>